<proteinExistence type="predicted"/>
<gene>
    <name evidence="1" type="ORF">PSA01_68410</name>
</gene>
<name>A0ABQ0SA78_9PSEU</name>
<evidence type="ECO:0000313" key="1">
    <source>
        <dbReference type="EMBL" id="GEC29812.1"/>
    </source>
</evidence>
<sequence length="51" mass="5499">MQLACNYQRSATVTRRVCCPLFSQVGVEESQSGEAFQTGYAGSIPVARSTI</sequence>
<accession>A0ABQ0SA78</accession>
<keyword evidence="2" id="KW-1185">Reference proteome</keyword>
<organism evidence="1 2">
    <name type="scientific">Pseudonocardia saturnea</name>
    <dbReference type="NCBI Taxonomy" id="33909"/>
    <lineage>
        <taxon>Bacteria</taxon>
        <taxon>Bacillati</taxon>
        <taxon>Actinomycetota</taxon>
        <taxon>Actinomycetes</taxon>
        <taxon>Pseudonocardiales</taxon>
        <taxon>Pseudonocardiaceae</taxon>
        <taxon>Pseudonocardia</taxon>
    </lineage>
</organism>
<protein>
    <submittedName>
        <fullName evidence="1">Uncharacterized protein</fullName>
    </submittedName>
</protein>
<dbReference type="EMBL" id="BJNH01000195">
    <property type="protein sequence ID" value="GEC29812.1"/>
    <property type="molecule type" value="Genomic_DNA"/>
</dbReference>
<reference evidence="1 2" key="1">
    <citation type="submission" date="2019-06" db="EMBL/GenBank/DDBJ databases">
        <title>Whole genome shotgun sequence of Pseudonocardia saturnea NBRC 14499.</title>
        <authorList>
            <person name="Hosoyama A."/>
            <person name="Uohara A."/>
            <person name="Ohji S."/>
            <person name="Ichikawa N."/>
        </authorList>
    </citation>
    <scope>NUCLEOTIDE SEQUENCE [LARGE SCALE GENOMIC DNA]</scope>
    <source>
        <strain evidence="1 2">NBRC 14499</strain>
    </source>
</reference>
<dbReference type="Proteomes" id="UP000320693">
    <property type="component" value="Unassembled WGS sequence"/>
</dbReference>
<comment type="caution">
    <text evidence="1">The sequence shown here is derived from an EMBL/GenBank/DDBJ whole genome shotgun (WGS) entry which is preliminary data.</text>
</comment>
<evidence type="ECO:0000313" key="2">
    <source>
        <dbReference type="Proteomes" id="UP000320693"/>
    </source>
</evidence>